<name>A0ABS8ZHL1_9PSEU</name>
<feature type="compositionally biased region" description="Basic residues" evidence="1">
    <location>
        <begin position="1"/>
        <end position="12"/>
    </location>
</feature>
<proteinExistence type="predicted"/>
<keyword evidence="3" id="KW-1185">Reference proteome</keyword>
<organism evidence="2 3">
    <name type="scientific">Kibdelosporangium philippinense</name>
    <dbReference type="NCBI Taxonomy" id="211113"/>
    <lineage>
        <taxon>Bacteria</taxon>
        <taxon>Bacillati</taxon>
        <taxon>Actinomycetota</taxon>
        <taxon>Actinomycetes</taxon>
        <taxon>Pseudonocardiales</taxon>
        <taxon>Pseudonocardiaceae</taxon>
        <taxon>Kibdelosporangium</taxon>
    </lineage>
</organism>
<sequence>MPVSRKRKKKPGKSGWSRKPARVNQRGSAAVPGGQDPHTLAEALHDLTAYREQIDAGRRSRAAAAATDLVADLVAVMANQPDAIVEDALCLRMGTVLSEAEQAPLDDRPGPSHLATALVTAAAAAVEAITNDADAWRAPWRVLTAVADILPYPHSEAAADAITRLRDMSGRRVLPPAPPGPTVTGTVLWTRDRYGSRFAVTAPITTADQPERWYLWDIDACGHQAFTVHSGYYPTPEAALTAWQAGVGPIAAADTELAPVDDPWLLAELLPAEEGLLRSGGENVEQFAEYHRSKRLAEAVKQTLRQQETRPGRGMDAATAAAEFTTWLQAHDTDQRELPVDLDELATELTDSWCINNIDAVFSTCSPHRVALFVRHVHGYYLDDFAKQLVALLPDWIRWLAAHNTTPPELAERCLPYAEGQPHPQITVDDNIEPAYLARVIE</sequence>
<evidence type="ECO:0000313" key="3">
    <source>
        <dbReference type="Proteomes" id="UP001521150"/>
    </source>
</evidence>
<feature type="region of interest" description="Disordered" evidence="1">
    <location>
        <begin position="1"/>
        <end position="37"/>
    </location>
</feature>
<evidence type="ECO:0000313" key="2">
    <source>
        <dbReference type="EMBL" id="MCE7006400.1"/>
    </source>
</evidence>
<dbReference type="RefSeq" id="WP_233727875.1">
    <property type="nucleotide sequence ID" value="NZ_JAJVCN010000002.1"/>
</dbReference>
<dbReference type="Proteomes" id="UP001521150">
    <property type="component" value="Unassembled WGS sequence"/>
</dbReference>
<reference evidence="2 3" key="1">
    <citation type="submission" date="2021-12" db="EMBL/GenBank/DDBJ databases">
        <title>Genome sequence of Kibdelosporangium philippinense ATCC 49844.</title>
        <authorList>
            <person name="Fedorov E.A."/>
            <person name="Omeragic M."/>
            <person name="Shalygina K.F."/>
            <person name="Maclea K.S."/>
        </authorList>
    </citation>
    <scope>NUCLEOTIDE SEQUENCE [LARGE SCALE GENOMIC DNA]</scope>
    <source>
        <strain evidence="2 3">ATCC 49844</strain>
    </source>
</reference>
<protein>
    <submittedName>
        <fullName evidence="2">Uncharacterized protein</fullName>
    </submittedName>
</protein>
<comment type="caution">
    <text evidence="2">The sequence shown here is derived from an EMBL/GenBank/DDBJ whole genome shotgun (WGS) entry which is preliminary data.</text>
</comment>
<gene>
    <name evidence="2" type="ORF">LWC34_26730</name>
</gene>
<dbReference type="EMBL" id="JAJVCN010000002">
    <property type="protein sequence ID" value="MCE7006400.1"/>
    <property type="molecule type" value="Genomic_DNA"/>
</dbReference>
<evidence type="ECO:0000256" key="1">
    <source>
        <dbReference type="SAM" id="MobiDB-lite"/>
    </source>
</evidence>
<accession>A0ABS8ZHL1</accession>